<proteinExistence type="predicted"/>
<dbReference type="AlphaFoldDB" id="A0A0J6YQ77"/>
<protein>
    <submittedName>
        <fullName evidence="2">Uncharacterized protein</fullName>
    </submittedName>
</protein>
<accession>A0A0J6YQ77</accession>
<feature type="signal peptide" evidence="1">
    <location>
        <begin position="1"/>
        <end position="21"/>
    </location>
</feature>
<evidence type="ECO:0000256" key="1">
    <source>
        <dbReference type="SAM" id="SignalP"/>
    </source>
</evidence>
<dbReference type="EMBL" id="DS028100">
    <property type="protein sequence ID" value="KMP09915.1"/>
    <property type="molecule type" value="Genomic_DNA"/>
</dbReference>
<evidence type="ECO:0000313" key="3">
    <source>
        <dbReference type="Proteomes" id="UP000054565"/>
    </source>
</evidence>
<sequence>MALVDMLVLVVVEGLVTPVAALINGQIVACLHRTFTGANNMTSWWQKDQSPPLETPGLKSTPARNPSRISTAFPFIGSLKNEPNHWFPRDVHDVTKPALRSRCKALPTENLRAAAGLTPNDDAFRYLFWSADHYGQLLTRAKDRHLPFFLSI</sequence>
<evidence type="ECO:0000313" key="2">
    <source>
        <dbReference type="EMBL" id="KMP09915.1"/>
    </source>
</evidence>
<gene>
    <name evidence="2" type="ORF">CIRG_09148</name>
</gene>
<organism evidence="2 3">
    <name type="scientific">Coccidioides immitis RMSCC 2394</name>
    <dbReference type="NCBI Taxonomy" id="404692"/>
    <lineage>
        <taxon>Eukaryota</taxon>
        <taxon>Fungi</taxon>
        <taxon>Dikarya</taxon>
        <taxon>Ascomycota</taxon>
        <taxon>Pezizomycotina</taxon>
        <taxon>Eurotiomycetes</taxon>
        <taxon>Eurotiomycetidae</taxon>
        <taxon>Onygenales</taxon>
        <taxon>Onygenaceae</taxon>
        <taxon>Coccidioides</taxon>
    </lineage>
</organism>
<name>A0A0J6YQ77_COCIT</name>
<dbReference type="Proteomes" id="UP000054565">
    <property type="component" value="Unassembled WGS sequence"/>
</dbReference>
<reference evidence="3" key="1">
    <citation type="journal article" date="2010" name="Genome Res.">
        <title>Population genomic sequencing of Coccidioides fungi reveals recent hybridization and transposon control.</title>
        <authorList>
            <person name="Neafsey D.E."/>
            <person name="Barker B.M."/>
            <person name="Sharpton T.J."/>
            <person name="Stajich J.E."/>
            <person name="Park D.J."/>
            <person name="Whiston E."/>
            <person name="Hung C.-Y."/>
            <person name="McMahan C."/>
            <person name="White J."/>
            <person name="Sykes S."/>
            <person name="Heiman D."/>
            <person name="Young S."/>
            <person name="Zeng Q."/>
            <person name="Abouelleil A."/>
            <person name="Aftuck L."/>
            <person name="Bessette D."/>
            <person name="Brown A."/>
            <person name="FitzGerald M."/>
            <person name="Lui A."/>
            <person name="Macdonald J.P."/>
            <person name="Priest M."/>
            <person name="Orbach M.J."/>
            <person name="Galgiani J.N."/>
            <person name="Kirkland T.N."/>
            <person name="Cole G.T."/>
            <person name="Birren B.W."/>
            <person name="Henn M.R."/>
            <person name="Taylor J.W."/>
            <person name="Rounsley S.D."/>
        </authorList>
    </citation>
    <scope>NUCLEOTIDE SEQUENCE [LARGE SCALE GENOMIC DNA]</scope>
    <source>
        <strain evidence="3">RMSCC 2394</strain>
    </source>
</reference>
<feature type="chain" id="PRO_5005285317" evidence="1">
    <location>
        <begin position="22"/>
        <end position="152"/>
    </location>
</feature>
<keyword evidence="1" id="KW-0732">Signal</keyword>